<organism evidence="1 2">
    <name type="scientific">Flavobacterium jumunjinense</name>
    <dbReference type="NCBI Taxonomy" id="998845"/>
    <lineage>
        <taxon>Bacteria</taxon>
        <taxon>Pseudomonadati</taxon>
        <taxon>Bacteroidota</taxon>
        <taxon>Flavobacteriia</taxon>
        <taxon>Flavobacteriales</taxon>
        <taxon>Flavobacteriaceae</taxon>
        <taxon>Flavobacterium</taxon>
    </lineage>
</organism>
<keyword evidence="2" id="KW-1185">Reference proteome</keyword>
<evidence type="ECO:0000313" key="2">
    <source>
        <dbReference type="Proteomes" id="UP001589607"/>
    </source>
</evidence>
<accession>A0ABV5GP51</accession>
<comment type="caution">
    <text evidence="1">The sequence shown here is derived from an EMBL/GenBank/DDBJ whole genome shotgun (WGS) entry which is preliminary data.</text>
</comment>
<name>A0ABV5GP51_9FLAO</name>
<dbReference type="EMBL" id="JBHMEY010000034">
    <property type="protein sequence ID" value="MFB9097101.1"/>
    <property type="molecule type" value="Genomic_DNA"/>
</dbReference>
<proteinExistence type="predicted"/>
<protein>
    <submittedName>
        <fullName evidence="1">Uncharacterized protein</fullName>
    </submittedName>
</protein>
<evidence type="ECO:0000313" key="1">
    <source>
        <dbReference type="EMBL" id="MFB9097101.1"/>
    </source>
</evidence>
<gene>
    <name evidence="1" type="ORF">ACFFVF_11275</name>
</gene>
<dbReference type="Proteomes" id="UP001589607">
    <property type="component" value="Unassembled WGS sequence"/>
</dbReference>
<dbReference type="RefSeq" id="WP_236453636.1">
    <property type="nucleotide sequence ID" value="NZ_CBCSGE010000038.1"/>
</dbReference>
<reference evidence="1 2" key="1">
    <citation type="submission" date="2024-09" db="EMBL/GenBank/DDBJ databases">
        <authorList>
            <person name="Sun Q."/>
            <person name="Mori K."/>
        </authorList>
    </citation>
    <scope>NUCLEOTIDE SEQUENCE [LARGE SCALE GENOMIC DNA]</scope>
    <source>
        <strain evidence="1 2">CECT 7955</strain>
    </source>
</reference>
<sequence>MANLYIVGDLVTFKTHPLLSEFYIKGDGKYVPPIMIVKEVLFENKEKKVFDEVSGNKIGEKIKYICVHFDDNKSEFIESHLYESHLVTFKNLKIAKVVEENDHNNYVDIITEIDSYPITFNYEFGKVVYFKTKKLEAFKKRESSKIELVKGKEEKKTTRQYVVNYITPDFLISGYKKESYSDLFYNTGKPKRIASIDLIKLKWFNPTQQKFTEQFLPIEFFIDFNPFIRPEKI</sequence>